<dbReference type="InterPro" id="IPR013088">
    <property type="entry name" value="Znf_NHR/GATA"/>
</dbReference>
<feature type="compositionally biased region" description="Basic and acidic residues" evidence="5">
    <location>
        <begin position="329"/>
        <end position="339"/>
    </location>
</feature>
<keyword evidence="3" id="KW-0862">Zinc</keyword>
<dbReference type="AlphaFoldDB" id="A0A9P3HC80"/>
<dbReference type="PANTHER" id="PTHR45658">
    <property type="entry name" value="GATA TRANSCRIPTION FACTOR"/>
    <property type="match status" value="1"/>
</dbReference>
<dbReference type="CDD" id="cd00202">
    <property type="entry name" value="ZnF_GATA"/>
    <property type="match status" value="1"/>
</dbReference>
<feature type="compositionally biased region" description="Basic and acidic residues" evidence="5">
    <location>
        <begin position="172"/>
        <end position="183"/>
    </location>
</feature>
<dbReference type="Proteomes" id="UP000827284">
    <property type="component" value="Unassembled WGS sequence"/>
</dbReference>
<feature type="compositionally biased region" description="Basic residues" evidence="5">
    <location>
        <begin position="59"/>
        <end position="69"/>
    </location>
</feature>
<evidence type="ECO:0000256" key="5">
    <source>
        <dbReference type="SAM" id="MobiDB-lite"/>
    </source>
</evidence>
<evidence type="ECO:0000259" key="6">
    <source>
        <dbReference type="PROSITE" id="PS50114"/>
    </source>
</evidence>
<dbReference type="EMBL" id="BQFW01000008">
    <property type="protein sequence ID" value="GJJ74039.1"/>
    <property type="molecule type" value="Genomic_DNA"/>
</dbReference>
<dbReference type="InterPro" id="IPR051140">
    <property type="entry name" value="GATA_TF"/>
</dbReference>
<dbReference type="Gene3D" id="3.30.50.10">
    <property type="entry name" value="Erythroid Transcription Factor GATA-1, subunit A"/>
    <property type="match status" value="1"/>
</dbReference>
<feature type="compositionally biased region" description="Polar residues" evidence="5">
    <location>
        <begin position="316"/>
        <end position="325"/>
    </location>
</feature>
<dbReference type="GO" id="GO:0006355">
    <property type="term" value="P:regulation of DNA-templated transcription"/>
    <property type="evidence" value="ECO:0007669"/>
    <property type="project" value="InterPro"/>
</dbReference>
<feature type="compositionally biased region" description="Basic and acidic residues" evidence="5">
    <location>
        <begin position="485"/>
        <end position="498"/>
    </location>
</feature>
<dbReference type="InterPro" id="IPR000679">
    <property type="entry name" value="Znf_GATA"/>
</dbReference>
<dbReference type="SMART" id="SM00401">
    <property type="entry name" value="ZnF_GATA"/>
    <property type="match status" value="1"/>
</dbReference>
<evidence type="ECO:0000256" key="3">
    <source>
        <dbReference type="ARBA" id="ARBA00022833"/>
    </source>
</evidence>
<feature type="region of interest" description="Disordered" evidence="5">
    <location>
        <begin position="421"/>
        <end position="511"/>
    </location>
</feature>
<feature type="compositionally biased region" description="Low complexity" evidence="5">
    <location>
        <begin position="434"/>
        <end position="445"/>
    </location>
</feature>
<evidence type="ECO:0000313" key="7">
    <source>
        <dbReference type="EMBL" id="GJJ74039.1"/>
    </source>
</evidence>
<feature type="domain" description="GATA-type" evidence="6">
    <location>
        <begin position="378"/>
        <end position="414"/>
    </location>
</feature>
<name>A0A9P3HC80_9FUNG</name>
<evidence type="ECO:0000256" key="1">
    <source>
        <dbReference type="ARBA" id="ARBA00022723"/>
    </source>
</evidence>
<protein>
    <recommendedName>
        <fullName evidence="6">GATA-type domain-containing protein</fullName>
    </recommendedName>
</protein>
<organism evidence="7 8">
    <name type="scientific">Entomortierella parvispora</name>
    <dbReference type="NCBI Taxonomy" id="205924"/>
    <lineage>
        <taxon>Eukaryota</taxon>
        <taxon>Fungi</taxon>
        <taxon>Fungi incertae sedis</taxon>
        <taxon>Mucoromycota</taxon>
        <taxon>Mortierellomycotina</taxon>
        <taxon>Mortierellomycetes</taxon>
        <taxon>Mortierellales</taxon>
        <taxon>Mortierellaceae</taxon>
        <taxon>Entomortierella</taxon>
    </lineage>
</organism>
<feature type="region of interest" description="Disordered" evidence="5">
    <location>
        <begin position="233"/>
        <end position="256"/>
    </location>
</feature>
<dbReference type="GO" id="GO:0043565">
    <property type="term" value="F:sequence-specific DNA binding"/>
    <property type="evidence" value="ECO:0007669"/>
    <property type="project" value="InterPro"/>
</dbReference>
<keyword evidence="8" id="KW-1185">Reference proteome</keyword>
<evidence type="ECO:0000313" key="8">
    <source>
        <dbReference type="Proteomes" id="UP000827284"/>
    </source>
</evidence>
<feature type="region of interest" description="Disordered" evidence="5">
    <location>
        <begin position="282"/>
        <end position="383"/>
    </location>
</feature>
<keyword evidence="1" id="KW-0479">Metal-binding</keyword>
<keyword evidence="2 4" id="KW-0863">Zinc-finger</keyword>
<evidence type="ECO:0000256" key="4">
    <source>
        <dbReference type="PROSITE-ProRule" id="PRU00094"/>
    </source>
</evidence>
<dbReference type="PROSITE" id="PS50114">
    <property type="entry name" value="GATA_ZN_FINGER_2"/>
    <property type="match status" value="1"/>
</dbReference>
<dbReference type="Pfam" id="PF00320">
    <property type="entry name" value="GATA"/>
    <property type="match status" value="1"/>
</dbReference>
<proteinExistence type="predicted"/>
<dbReference type="SUPFAM" id="SSF57716">
    <property type="entry name" value="Glucocorticoid receptor-like (DNA-binding domain)"/>
    <property type="match status" value="1"/>
</dbReference>
<accession>A0A9P3HC80</accession>
<feature type="compositionally biased region" description="Polar residues" evidence="5">
    <location>
        <begin position="360"/>
        <end position="370"/>
    </location>
</feature>
<dbReference type="GO" id="GO:0008270">
    <property type="term" value="F:zinc ion binding"/>
    <property type="evidence" value="ECO:0007669"/>
    <property type="project" value="UniProtKB-KW"/>
</dbReference>
<comment type="caution">
    <text evidence="7">The sequence shown here is derived from an EMBL/GenBank/DDBJ whole genome shotgun (WGS) entry which is preliminary data.</text>
</comment>
<feature type="compositionally biased region" description="Low complexity" evidence="5">
    <location>
        <begin position="27"/>
        <end position="41"/>
    </location>
</feature>
<feature type="region of interest" description="Disordered" evidence="5">
    <location>
        <begin position="1"/>
        <end position="71"/>
    </location>
</feature>
<evidence type="ECO:0000256" key="2">
    <source>
        <dbReference type="ARBA" id="ARBA00022771"/>
    </source>
</evidence>
<reference evidence="7" key="2">
    <citation type="journal article" date="2022" name="Microbiol. Resour. Announc.">
        <title>Whole-Genome Sequence of Entomortierella parvispora E1425, a Mucoromycotan Fungus Associated with Burkholderiaceae-Related Endosymbiotic Bacteria.</title>
        <authorList>
            <person name="Herlambang A."/>
            <person name="Guo Y."/>
            <person name="Takashima Y."/>
            <person name="Narisawa K."/>
            <person name="Ohta H."/>
            <person name="Nishizawa T."/>
        </authorList>
    </citation>
    <scope>NUCLEOTIDE SEQUENCE</scope>
    <source>
        <strain evidence="7">E1425</strain>
    </source>
</reference>
<sequence length="767" mass="82921">MNTIRPSASRPSHPSTTNSTKTMDLVAAAAAALEASSASSSPQKRPINHASNYGSNYNHHQHSHNHNDRRKNMPMMGHLDSWRIDKGLETQSMSNADSAALRASLTQSRQTWTHSAFSRFKPQTANNGGHKAQFAPVSEVSLAGVCTVSIGPHIFLDTKFFTVLNTDNESHAIKSESTRDRSRSPSRQRNAARHQVALEFKENSGTQWLFPEEASLEFFPANDRDSAQITASFSLPLRDQSRQGRPQQSRAGDQDIAVDMTISHATTALWEGLELAVKGPRTVHRSGAHRSHAGGHRSRTSSTYDEDPSEILGSGKKTSQNSESPSTKRKQDALTDHQKATKLKKPKHEQDMKPSVKKAGTSTSPRKNGTSASSASSSMQQKRCGYCNCSSTPMWRRGPKGPSTLCNACGVKWKHGKILQDQSDTQGGPKVGGSSSSASHTTSASRPPPSKVSKETSVNTGQPADELSSHTRNNKKASPGAGHGGRRDSKISEPEKMIPVKKRHLAPPMSPVGPRMVPIHQLDNRDQTPAPKKNGLTHLLDVASEELKSTLLASARNKASAIQSAPSVVHAPTPASPPLPAPAPTLVSIPTPASATVPATAPSTATRPDENGLALYPVRTTFTNNTATFPLHFPTISVGFGPNNASYNYPNCAVVLYENHFQIQLVQAGERTAIDVWKEGIEGTEFQVVDVGDGESMIVMKALSRQYLTRFDKELLNPDRNETLIVFRFRERLGGGGPPVKPLLEHWLATDIPVPPPPTTAMDETGA</sequence>
<dbReference type="OrthoDB" id="2162994at2759"/>
<feature type="region of interest" description="Disordered" evidence="5">
    <location>
        <begin position="172"/>
        <end position="192"/>
    </location>
</feature>
<gene>
    <name evidence="7" type="ORF">EMPS_06397</name>
</gene>
<feature type="compositionally biased region" description="Basic residues" evidence="5">
    <location>
        <begin position="282"/>
        <end position="299"/>
    </location>
</feature>
<feature type="compositionally biased region" description="Polar residues" evidence="5">
    <location>
        <begin position="1"/>
        <end position="22"/>
    </location>
</feature>
<reference evidence="7" key="1">
    <citation type="submission" date="2021-11" db="EMBL/GenBank/DDBJ databases">
        <authorList>
            <person name="Herlambang A."/>
            <person name="Guo Y."/>
            <person name="Takashima Y."/>
            <person name="Nishizawa T."/>
        </authorList>
    </citation>
    <scope>NUCLEOTIDE SEQUENCE</scope>
    <source>
        <strain evidence="7">E1425</strain>
    </source>
</reference>